<evidence type="ECO:0000313" key="3">
    <source>
        <dbReference type="EMBL" id="CAF4353573.1"/>
    </source>
</evidence>
<dbReference type="EMBL" id="CAJNOK010042035">
    <property type="protein sequence ID" value="CAF1561666.1"/>
    <property type="molecule type" value="Genomic_DNA"/>
</dbReference>
<protein>
    <recommendedName>
        <fullName evidence="1">TLDc domain-containing protein</fullName>
    </recommendedName>
</protein>
<accession>A0A8S2UVE3</accession>
<organism evidence="3 4">
    <name type="scientific">Didymodactylos carnosus</name>
    <dbReference type="NCBI Taxonomy" id="1234261"/>
    <lineage>
        <taxon>Eukaryota</taxon>
        <taxon>Metazoa</taxon>
        <taxon>Spiralia</taxon>
        <taxon>Gnathifera</taxon>
        <taxon>Rotifera</taxon>
        <taxon>Eurotatoria</taxon>
        <taxon>Bdelloidea</taxon>
        <taxon>Philodinida</taxon>
        <taxon>Philodinidae</taxon>
        <taxon>Didymodactylos</taxon>
    </lineage>
</organism>
<dbReference type="PROSITE" id="PS51886">
    <property type="entry name" value="TLDC"/>
    <property type="match status" value="1"/>
</dbReference>
<evidence type="ECO:0000259" key="1">
    <source>
        <dbReference type="PROSITE" id="PS51886"/>
    </source>
</evidence>
<reference evidence="3" key="1">
    <citation type="submission" date="2021-02" db="EMBL/GenBank/DDBJ databases">
        <authorList>
            <person name="Nowell W R."/>
        </authorList>
    </citation>
    <scope>NUCLEOTIDE SEQUENCE</scope>
</reference>
<evidence type="ECO:0000313" key="2">
    <source>
        <dbReference type="EMBL" id="CAF1561666.1"/>
    </source>
</evidence>
<dbReference type="Proteomes" id="UP000677228">
    <property type="component" value="Unassembled WGS sequence"/>
</dbReference>
<gene>
    <name evidence="2" type="ORF">OVA965_LOCUS39837</name>
    <name evidence="3" type="ORF">TMI583_LOCUS41205</name>
</gene>
<dbReference type="AlphaFoldDB" id="A0A8S2UVE3"/>
<dbReference type="Pfam" id="PF07534">
    <property type="entry name" value="TLD"/>
    <property type="match status" value="1"/>
</dbReference>
<dbReference type="EMBL" id="CAJOBA010064665">
    <property type="protein sequence ID" value="CAF4353573.1"/>
    <property type="molecule type" value="Genomic_DNA"/>
</dbReference>
<evidence type="ECO:0000313" key="4">
    <source>
        <dbReference type="Proteomes" id="UP000682733"/>
    </source>
</evidence>
<feature type="domain" description="TLDc" evidence="1">
    <location>
        <begin position="14"/>
        <end position="184"/>
    </location>
</feature>
<name>A0A8S2UVE3_9BILA</name>
<dbReference type="SMART" id="SM00584">
    <property type="entry name" value="TLDc"/>
    <property type="match status" value="1"/>
</dbReference>
<comment type="caution">
    <text evidence="3">The sequence shown here is derived from an EMBL/GenBank/DDBJ whole genome shotgun (WGS) entry which is preliminary data.</text>
</comment>
<sequence>MASSKVDHCFDGSSLLASSQKKKLNEFYGINGQRWKLIYKASRDSFDMQAFHRHCDDIGPTMTVVQSKDGYLFGGYTSVPWGSALGSQKNDPTAFLFTLVSPVVESGTKFVCMKAGTNAVFHSFSCGPAFGTGYDLIISNGSDTNMDSYCNFPHSYADHLGHGTLTFTGSVHFKTADIEVFTLA</sequence>
<dbReference type="InterPro" id="IPR006571">
    <property type="entry name" value="TLDc_dom"/>
</dbReference>
<proteinExistence type="predicted"/>
<dbReference type="Proteomes" id="UP000682733">
    <property type="component" value="Unassembled WGS sequence"/>
</dbReference>